<comment type="caution">
    <text evidence="1">The sequence shown here is derived from an EMBL/GenBank/DDBJ whole genome shotgun (WGS) entry which is preliminary data.</text>
</comment>
<organism evidence="1 2">
    <name type="scientific">Streptomyces purpureus</name>
    <dbReference type="NCBI Taxonomy" id="1951"/>
    <lineage>
        <taxon>Bacteria</taxon>
        <taxon>Bacillati</taxon>
        <taxon>Actinomycetota</taxon>
        <taxon>Actinomycetes</taxon>
        <taxon>Kitasatosporales</taxon>
        <taxon>Streptomycetaceae</taxon>
        <taxon>Streptomyces</taxon>
    </lineage>
</organism>
<gene>
    <name evidence="1" type="ORF">GCM10014713_63850</name>
</gene>
<dbReference type="SUPFAM" id="SSF53756">
    <property type="entry name" value="UDP-Glycosyltransferase/glycogen phosphorylase"/>
    <property type="match status" value="1"/>
</dbReference>
<protein>
    <recommendedName>
        <fullName evidence="3">Glycosyltransferase</fullName>
    </recommendedName>
</protein>
<name>A0A918HHP8_9ACTN</name>
<dbReference type="EMBL" id="BMQQ01000039">
    <property type="protein sequence ID" value="GGT61556.1"/>
    <property type="molecule type" value="Genomic_DNA"/>
</dbReference>
<evidence type="ECO:0008006" key="3">
    <source>
        <dbReference type="Google" id="ProtNLM"/>
    </source>
</evidence>
<dbReference type="Proteomes" id="UP000619486">
    <property type="component" value="Unassembled WGS sequence"/>
</dbReference>
<dbReference type="RefSeq" id="WP_189205115.1">
    <property type="nucleotide sequence ID" value="NZ_BMQQ01000039.1"/>
</dbReference>
<keyword evidence="2" id="KW-1185">Reference proteome</keyword>
<reference evidence="1" key="2">
    <citation type="submission" date="2020-09" db="EMBL/GenBank/DDBJ databases">
        <authorList>
            <person name="Sun Q."/>
            <person name="Ohkuma M."/>
        </authorList>
    </citation>
    <scope>NUCLEOTIDE SEQUENCE</scope>
    <source>
        <strain evidence="1">JCM 3172</strain>
    </source>
</reference>
<evidence type="ECO:0000313" key="1">
    <source>
        <dbReference type="EMBL" id="GGT61556.1"/>
    </source>
</evidence>
<dbReference type="Gene3D" id="3.40.50.2000">
    <property type="entry name" value="Glycogen Phosphorylase B"/>
    <property type="match status" value="1"/>
</dbReference>
<accession>A0A918HHP8</accession>
<dbReference type="AlphaFoldDB" id="A0A918HHP8"/>
<evidence type="ECO:0000313" key="2">
    <source>
        <dbReference type="Proteomes" id="UP000619486"/>
    </source>
</evidence>
<proteinExistence type="predicted"/>
<reference evidence="1" key="1">
    <citation type="journal article" date="2014" name="Int. J. Syst. Evol. Microbiol.">
        <title>Complete genome sequence of Corynebacterium casei LMG S-19264T (=DSM 44701T), isolated from a smear-ripened cheese.</title>
        <authorList>
            <consortium name="US DOE Joint Genome Institute (JGI-PGF)"/>
            <person name="Walter F."/>
            <person name="Albersmeier A."/>
            <person name="Kalinowski J."/>
            <person name="Ruckert C."/>
        </authorList>
    </citation>
    <scope>NUCLEOTIDE SEQUENCE</scope>
    <source>
        <strain evidence="1">JCM 3172</strain>
    </source>
</reference>
<sequence>MSRSERALVAERTLGYAAQNIQDPRLRTELLVEAAEARLAKGHVPRHLFKAYAAQLELADEEHEAGRWATASSAAAKALLLAFHRALHVDGLSSPLADNPARYTAPLRESRTAIALRSPRGRKRAAAAPPGDRPLRLLVAHHGNDNFLRPVLAHYAEHADVELKVLDTAADPTLAPLAKGVGRMIQRALGSQAAYGRRIEEALRPHLDWADVVFIDWCAVAAAFFTLVDPGPARIVVRLHSYEAFSHWPHIIDFSRVDDLVFVSEHLRDFCVSAIPRLKERKAPRLHVIDNAVQLERFVLPKRPGARFTLGMVGVSQVAKDPGWALEVLNMLREKDERYTLHLIGSPLRPDAGPAAARYYRTYQRELLRLEAAGAVRQVGQTDDVPGALTEVGVILSSSVRESWHLGLVEGAASGAVPVVRDWPFFAKRPHGARALFPAPWVVDDPAEAAERVLRVTATEEGWEKYGHEASEHAMLAWDWAHVKGHFDRLLLGSGPGSGR</sequence>